<reference evidence="1 2" key="1">
    <citation type="journal article" date="2021" name="Int. J. Syst. Evol. Microbiol.">
        <title>Novosphingobium decolorationis sp. nov., an aniline blue-decolourizing bacterium isolated from East Pacific sediment.</title>
        <authorList>
            <person name="Chen X."/>
            <person name="Dong B."/>
            <person name="Chen T."/>
            <person name="Ren N."/>
            <person name="Wang J."/>
            <person name="Xu Y."/>
            <person name="Yang J."/>
            <person name="Zhu S."/>
            <person name="Chen J."/>
        </authorList>
    </citation>
    <scope>NUCLEOTIDE SEQUENCE [LARGE SCALE GENOMIC DNA]</scope>
    <source>
        <strain evidence="1 2">502str22</strain>
    </source>
</reference>
<sequence>MTTEAEQAEGPLAARALRTLFADEEAREAALDPLSALYRGEVPDSADLARIYTDALRRERLASARHSLALLEAIERCALTDDLRLSHALFQERMVEQVAALQPEMRDLEGAFPFHHFAGLQLDFPSLIAPGGAFSYEDEGDYREVLRLYAAFPTIIDTAIARFREGAQNGTVLPRLTVQHMITQIDALLDRPDPEERFLSPIEDLPPSLPQGVEADLVRSFTTSAHTEIVPAYRRLRAFLAEDYFPAARPSIGLSDMPGGAALYRALIARETTLSLDPDEIHALGTREVARIEAQMTRVARDLGSHVPLPEFFENIRSDPRFHPRSSEDLPQRFGKVAARVDMALPRFFRVRPESPLLVQAYPPDRARYEAGGSYVEGAGSLPATFFYNTYDLEHRFVSGVTTLYLHEAVPGHHLQISLARENSALPAFQRNSQTSAFVEGWALYAETLGYDLGLYDDPLQHWGTLDDEMLRAMRLVVDTGIHARHWSRAQAIDYMLTHSGMGRSDAEAEVDRYIAMPAQALSYKIGALTIQKLRRDAEQRLGSRFDIRDFHEAVLGSGALPLGLLQEKVEGWVAAQEGSPLARHAR</sequence>
<dbReference type="Pfam" id="PF05960">
    <property type="entry name" value="DUF885"/>
    <property type="match status" value="1"/>
</dbReference>
<protein>
    <submittedName>
        <fullName evidence="1">DUF885 domain-containing protein</fullName>
    </submittedName>
</protein>
<dbReference type="EMBL" id="CP054856">
    <property type="protein sequence ID" value="QVM82818.1"/>
    <property type="molecule type" value="Genomic_DNA"/>
</dbReference>
<keyword evidence="2" id="KW-1185">Reference proteome</keyword>
<evidence type="ECO:0000313" key="1">
    <source>
        <dbReference type="EMBL" id="QVM82818.1"/>
    </source>
</evidence>
<gene>
    <name evidence="1" type="ORF">HT578_03055</name>
</gene>
<dbReference type="Proteomes" id="UP000677126">
    <property type="component" value="Chromosome"/>
</dbReference>
<organism evidence="1 2">
    <name type="scientific">Novosphingobium decolorationis</name>
    <dbReference type="NCBI Taxonomy" id="2698673"/>
    <lineage>
        <taxon>Bacteria</taxon>
        <taxon>Pseudomonadati</taxon>
        <taxon>Pseudomonadota</taxon>
        <taxon>Alphaproteobacteria</taxon>
        <taxon>Sphingomonadales</taxon>
        <taxon>Sphingomonadaceae</taxon>
        <taxon>Novosphingobium</taxon>
    </lineage>
</organism>
<evidence type="ECO:0000313" key="2">
    <source>
        <dbReference type="Proteomes" id="UP000677126"/>
    </source>
</evidence>
<accession>A0ABX8E171</accession>
<dbReference type="PANTHER" id="PTHR33361:SF16">
    <property type="entry name" value="DUF885 DOMAIN-CONTAINING PROTEIN"/>
    <property type="match status" value="1"/>
</dbReference>
<proteinExistence type="predicted"/>
<name>A0ABX8E171_9SPHN</name>
<dbReference type="RefSeq" id="WP_213502140.1">
    <property type="nucleotide sequence ID" value="NZ_CP054856.1"/>
</dbReference>
<dbReference type="PANTHER" id="PTHR33361">
    <property type="entry name" value="GLR0591 PROTEIN"/>
    <property type="match status" value="1"/>
</dbReference>
<dbReference type="InterPro" id="IPR010281">
    <property type="entry name" value="DUF885"/>
</dbReference>